<dbReference type="CDD" id="cd17416">
    <property type="entry name" value="MFS_NPF1_2"/>
    <property type="match status" value="1"/>
</dbReference>
<dbReference type="GO" id="GO:0022857">
    <property type="term" value="F:transmembrane transporter activity"/>
    <property type="evidence" value="ECO:0007669"/>
    <property type="project" value="InterPro"/>
</dbReference>
<comment type="caution">
    <text evidence="8">The sequence shown here is derived from an EMBL/GenBank/DDBJ whole genome shotgun (WGS) entry which is preliminary data.</text>
</comment>
<feature type="transmembrane region" description="Helical" evidence="7">
    <location>
        <begin position="156"/>
        <end position="182"/>
    </location>
</feature>
<dbReference type="Proteomes" id="UP001293254">
    <property type="component" value="Unassembled WGS sequence"/>
</dbReference>
<keyword evidence="5 7" id="KW-0472">Membrane</keyword>
<protein>
    <submittedName>
        <fullName evidence="8">Protein NRT1/ PTR FAMILY 1.2</fullName>
    </submittedName>
</protein>
<dbReference type="InterPro" id="IPR000109">
    <property type="entry name" value="POT_fam"/>
</dbReference>
<name>A0AAE2CAZ5_9LAMI</name>
<dbReference type="GO" id="GO:0016020">
    <property type="term" value="C:membrane"/>
    <property type="evidence" value="ECO:0007669"/>
    <property type="project" value="UniProtKB-SubCell"/>
</dbReference>
<dbReference type="InterPro" id="IPR036259">
    <property type="entry name" value="MFS_trans_sf"/>
</dbReference>
<evidence type="ECO:0000256" key="5">
    <source>
        <dbReference type="ARBA" id="ARBA00023136"/>
    </source>
</evidence>
<comment type="similarity">
    <text evidence="2">Belongs to the major facilitator superfamily. Proton-dependent oligopeptide transporter (POT/PTR) (TC 2.A.17) family.</text>
</comment>
<evidence type="ECO:0000256" key="7">
    <source>
        <dbReference type="SAM" id="Phobius"/>
    </source>
</evidence>
<evidence type="ECO:0000256" key="2">
    <source>
        <dbReference type="ARBA" id="ARBA00005982"/>
    </source>
</evidence>
<feature type="transmembrane region" description="Helical" evidence="7">
    <location>
        <begin position="509"/>
        <end position="535"/>
    </location>
</feature>
<dbReference type="PANTHER" id="PTHR11654">
    <property type="entry name" value="OLIGOPEPTIDE TRANSPORTER-RELATED"/>
    <property type="match status" value="1"/>
</dbReference>
<organism evidence="8 9">
    <name type="scientific">Sesamum alatum</name>
    <dbReference type="NCBI Taxonomy" id="300844"/>
    <lineage>
        <taxon>Eukaryota</taxon>
        <taxon>Viridiplantae</taxon>
        <taxon>Streptophyta</taxon>
        <taxon>Embryophyta</taxon>
        <taxon>Tracheophyta</taxon>
        <taxon>Spermatophyta</taxon>
        <taxon>Magnoliopsida</taxon>
        <taxon>eudicotyledons</taxon>
        <taxon>Gunneridae</taxon>
        <taxon>Pentapetalae</taxon>
        <taxon>asterids</taxon>
        <taxon>lamiids</taxon>
        <taxon>Lamiales</taxon>
        <taxon>Pedaliaceae</taxon>
        <taxon>Sesamum</taxon>
    </lineage>
</organism>
<accession>A0AAE2CAZ5</accession>
<evidence type="ECO:0000256" key="1">
    <source>
        <dbReference type="ARBA" id="ARBA00004141"/>
    </source>
</evidence>
<feature type="transmembrane region" description="Helical" evidence="7">
    <location>
        <begin position="556"/>
        <end position="574"/>
    </location>
</feature>
<feature type="transmembrane region" description="Helical" evidence="7">
    <location>
        <begin position="203"/>
        <end position="222"/>
    </location>
</feature>
<feature type="transmembrane region" description="Helical" evidence="7">
    <location>
        <begin position="427"/>
        <end position="448"/>
    </location>
</feature>
<keyword evidence="9" id="KW-1185">Reference proteome</keyword>
<feature type="transmembrane region" description="Helical" evidence="7">
    <location>
        <begin position="85"/>
        <end position="103"/>
    </location>
</feature>
<evidence type="ECO:0000313" key="8">
    <source>
        <dbReference type="EMBL" id="KAK4415461.1"/>
    </source>
</evidence>
<dbReference type="Pfam" id="PF00854">
    <property type="entry name" value="PTR2"/>
    <property type="match status" value="1"/>
</dbReference>
<feature type="transmembrane region" description="Helical" evidence="7">
    <location>
        <begin position="110"/>
        <end position="136"/>
    </location>
</feature>
<evidence type="ECO:0000256" key="4">
    <source>
        <dbReference type="ARBA" id="ARBA00022989"/>
    </source>
</evidence>
<reference evidence="8" key="2">
    <citation type="journal article" date="2024" name="Plant">
        <title>Genomic evolution and insights into agronomic trait innovations of Sesamum species.</title>
        <authorList>
            <person name="Miao H."/>
            <person name="Wang L."/>
            <person name="Qu L."/>
            <person name="Liu H."/>
            <person name="Sun Y."/>
            <person name="Le M."/>
            <person name="Wang Q."/>
            <person name="Wei S."/>
            <person name="Zheng Y."/>
            <person name="Lin W."/>
            <person name="Duan Y."/>
            <person name="Cao H."/>
            <person name="Xiong S."/>
            <person name="Wang X."/>
            <person name="Wei L."/>
            <person name="Li C."/>
            <person name="Ma Q."/>
            <person name="Ju M."/>
            <person name="Zhao R."/>
            <person name="Li G."/>
            <person name="Mu C."/>
            <person name="Tian Q."/>
            <person name="Mei H."/>
            <person name="Zhang T."/>
            <person name="Gao T."/>
            <person name="Zhang H."/>
        </authorList>
    </citation>
    <scope>NUCLEOTIDE SEQUENCE</scope>
    <source>
        <strain evidence="8">3651</strain>
    </source>
</reference>
<dbReference type="AlphaFoldDB" id="A0AAE2CAZ5"/>
<evidence type="ECO:0000256" key="3">
    <source>
        <dbReference type="ARBA" id="ARBA00022692"/>
    </source>
</evidence>
<keyword evidence="3 7" id="KW-0812">Transmembrane</keyword>
<comment type="subcellular location">
    <subcellularLocation>
        <location evidence="1">Membrane</location>
        <topology evidence="1">Multi-pass membrane protein</topology>
    </subcellularLocation>
</comment>
<gene>
    <name evidence="8" type="ORF">Salat_2653500</name>
</gene>
<dbReference type="EMBL" id="JACGWO010000011">
    <property type="protein sequence ID" value="KAK4415461.1"/>
    <property type="molecule type" value="Genomic_DNA"/>
</dbReference>
<evidence type="ECO:0000256" key="6">
    <source>
        <dbReference type="ARBA" id="ARBA00044504"/>
    </source>
</evidence>
<sequence>MESSDSANPPKTAARRRKGGLRTMPFVIGKIFTSISIYINLFKSNSGLLPNEAFEKIASYGLQPNMILYLIREYNFSAASGTSTLFIWGAISNFMPIFGAFLSDSYFGRFLVIAVATVTTLMGLIVMWLTAIIQTARPPPCDPRLGNCTKPKPGQYAFLFTAFALISIGTGGIRPCSLAFGADQFNDPENPNNQRVLQSFFNWYYASVGVSLMIALTVVVYIQNTFGWVVGFGVPVGLMLFSAVMFFLGSGLYVKVKPNNSLLTGLAQVLAASWRNRNLEFPPEEADGRHCYYSTKGSKLLVPTQKLRFLNKSCLIRNPEKDLKPDGSASDPWRVCSVLQVEVLKSLIQLLPIWSTGIMISVIISQHSFPVLQATTLNRRFIGSFKIPAASFGLFGIITLTLWVSLYDRVIVPQLSKHTKNPRGIGLKTRIGIGLFVSCFATAAAALVERARRARALDEGLADAPNAQVNMSAMWLIPQHSLIGLAEAFNAIGQIELYYSQFPKSMGSIAVALFALSMAIANLVGSIIVNIIDIVSKRGGRESWVSSNLNKGHYDYYYWILTILSVANFVYFIFCSRAYKCCEEERVWDEDVVEDKVGAFTPKEVAMIDMPISKDDSSTYFSA</sequence>
<dbReference type="SUPFAM" id="SSF103473">
    <property type="entry name" value="MFS general substrate transporter"/>
    <property type="match status" value="1"/>
</dbReference>
<dbReference type="Gene3D" id="1.20.1250.20">
    <property type="entry name" value="MFS general substrate transporter like domains"/>
    <property type="match status" value="1"/>
</dbReference>
<feature type="transmembrane region" description="Helical" evidence="7">
    <location>
        <begin position="21"/>
        <end position="41"/>
    </location>
</feature>
<proteinExistence type="inferred from homology"/>
<evidence type="ECO:0000313" key="9">
    <source>
        <dbReference type="Proteomes" id="UP001293254"/>
    </source>
</evidence>
<feature type="transmembrane region" description="Helical" evidence="7">
    <location>
        <begin position="387"/>
        <end position="406"/>
    </location>
</feature>
<reference evidence="8" key="1">
    <citation type="submission" date="2020-06" db="EMBL/GenBank/DDBJ databases">
        <authorList>
            <person name="Li T."/>
            <person name="Hu X."/>
            <person name="Zhang T."/>
            <person name="Song X."/>
            <person name="Zhang H."/>
            <person name="Dai N."/>
            <person name="Sheng W."/>
            <person name="Hou X."/>
            <person name="Wei L."/>
        </authorList>
    </citation>
    <scope>NUCLEOTIDE SEQUENCE</scope>
    <source>
        <strain evidence="8">3651</strain>
        <tissue evidence="8">Leaf</tissue>
    </source>
</reference>
<keyword evidence="4 7" id="KW-1133">Transmembrane helix</keyword>
<feature type="transmembrane region" description="Helical" evidence="7">
    <location>
        <begin position="228"/>
        <end position="254"/>
    </location>
</feature>
<comment type="similarity">
    <text evidence="6">Belongs to the major facilitator superfamily. Phosphate:H(+) symporter (TC 2.A.1.9) family.</text>
</comment>